<evidence type="ECO:0000313" key="12">
    <source>
        <dbReference type="EMBL" id="GAA4674260.1"/>
    </source>
</evidence>
<comment type="catalytic activity">
    <reaction evidence="1">
        <text>ATP + protein L-histidine = ADP + protein N-phospho-L-histidine.</text>
        <dbReference type="EC" id="2.7.13.3"/>
    </reaction>
</comment>
<sequence length="446" mass="45819">MSRPHDGAARPHDGAARPHDGAARPHDAYDTTHGMMADVTTTPPASPRPGLSPVLNLAGAVVVGYWVATEYVIGATSSPVLLATVAGLALAGWVVRAYLRNGIVRDVAAAVMILGGAFLVVPTIALMITPVIIAVAGLTAELRHRIGVGIVAALVAAAIVVVTALLQGHDSSLLLGTMAGLALGVVVGITRRQVAAAEVRERELLTRTLEIEREQQRSALLADRASVARDIHDVLAHSLGGLVIQLDAVEALLEAGRIDDAASRVAAARTLAAEGLGEARRAVATLRDPGRHEPGVEERNDVLSGADAIDRLLSAHESLGGAVVAEGTGALARPDAAHRRAVAAVLREALSNARRHAPGETVALAVSEVSPGILRLTVSNALAESPAGGASPSPEVAGHGLLGMRERFAELHDESTLDAGERGGRWVVTATVPIPPGAMQTTEDAA</sequence>
<keyword evidence="6 12" id="KW-0418">Kinase</keyword>
<protein>
    <recommendedName>
        <fullName evidence="2">histidine kinase</fullName>
        <ecNumber evidence="2">2.7.13.3</ecNumber>
    </recommendedName>
</protein>
<dbReference type="InterPro" id="IPR011712">
    <property type="entry name" value="Sig_transdc_His_kin_sub3_dim/P"/>
</dbReference>
<organism evidence="12 13">
    <name type="scientific">Frondihabitans cladoniiphilus</name>
    <dbReference type="NCBI Taxonomy" id="715785"/>
    <lineage>
        <taxon>Bacteria</taxon>
        <taxon>Bacillati</taxon>
        <taxon>Actinomycetota</taxon>
        <taxon>Actinomycetes</taxon>
        <taxon>Micrococcales</taxon>
        <taxon>Microbacteriaceae</taxon>
        <taxon>Frondihabitans</taxon>
    </lineage>
</organism>
<evidence type="ECO:0000256" key="1">
    <source>
        <dbReference type="ARBA" id="ARBA00000085"/>
    </source>
</evidence>
<dbReference type="InterPro" id="IPR036890">
    <property type="entry name" value="HATPase_C_sf"/>
</dbReference>
<evidence type="ECO:0000256" key="10">
    <source>
        <dbReference type="SAM" id="Phobius"/>
    </source>
</evidence>
<evidence type="ECO:0000259" key="11">
    <source>
        <dbReference type="Pfam" id="PF07730"/>
    </source>
</evidence>
<evidence type="ECO:0000256" key="5">
    <source>
        <dbReference type="ARBA" id="ARBA00022741"/>
    </source>
</evidence>
<feature type="transmembrane region" description="Helical" evidence="10">
    <location>
        <begin position="111"/>
        <end position="139"/>
    </location>
</feature>
<feature type="compositionally biased region" description="Basic and acidic residues" evidence="9">
    <location>
        <begin position="1"/>
        <end position="30"/>
    </location>
</feature>
<keyword evidence="10" id="KW-0472">Membrane</keyword>
<feature type="transmembrane region" description="Helical" evidence="10">
    <location>
        <begin position="50"/>
        <end position="68"/>
    </location>
</feature>
<keyword evidence="7" id="KW-0067">ATP-binding</keyword>
<keyword evidence="13" id="KW-1185">Reference proteome</keyword>
<dbReference type="PANTHER" id="PTHR24421">
    <property type="entry name" value="NITRATE/NITRITE SENSOR PROTEIN NARX-RELATED"/>
    <property type="match status" value="1"/>
</dbReference>
<evidence type="ECO:0000256" key="4">
    <source>
        <dbReference type="ARBA" id="ARBA00022679"/>
    </source>
</evidence>
<feature type="transmembrane region" description="Helical" evidence="10">
    <location>
        <begin position="146"/>
        <end position="166"/>
    </location>
</feature>
<evidence type="ECO:0000256" key="7">
    <source>
        <dbReference type="ARBA" id="ARBA00022840"/>
    </source>
</evidence>
<name>A0ABP8VZ57_9MICO</name>
<keyword evidence="8" id="KW-0902">Two-component regulatory system</keyword>
<keyword evidence="10" id="KW-0812">Transmembrane</keyword>
<evidence type="ECO:0000256" key="6">
    <source>
        <dbReference type="ARBA" id="ARBA00022777"/>
    </source>
</evidence>
<dbReference type="Proteomes" id="UP001501295">
    <property type="component" value="Unassembled WGS sequence"/>
</dbReference>
<feature type="domain" description="Signal transduction histidine kinase subgroup 3 dimerisation and phosphoacceptor" evidence="11">
    <location>
        <begin position="224"/>
        <end position="289"/>
    </location>
</feature>
<keyword evidence="5" id="KW-0547">Nucleotide-binding</keyword>
<reference evidence="13" key="1">
    <citation type="journal article" date="2019" name="Int. J. Syst. Evol. Microbiol.">
        <title>The Global Catalogue of Microorganisms (GCM) 10K type strain sequencing project: providing services to taxonomists for standard genome sequencing and annotation.</title>
        <authorList>
            <consortium name="The Broad Institute Genomics Platform"/>
            <consortium name="The Broad Institute Genome Sequencing Center for Infectious Disease"/>
            <person name="Wu L."/>
            <person name="Ma J."/>
        </authorList>
    </citation>
    <scope>NUCLEOTIDE SEQUENCE [LARGE SCALE GENOMIC DNA]</scope>
    <source>
        <strain evidence="13">JCM 18956</strain>
    </source>
</reference>
<evidence type="ECO:0000256" key="3">
    <source>
        <dbReference type="ARBA" id="ARBA00022553"/>
    </source>
</evidence>
<feature type="transmembrane region" description="Helical" evidence="10">
    <location>
        <begin position="80"/>
        <end position="99"/>
    </location>
</feature>
<evidence type="ECO:0000256" key="2">
    <source>
        <dbReference type="ARBA" id="ARBA00012438"/>
    </source>
</evidence>
<evidence type="ECO:0000256" key="8">
    <source>
        <dbReference type="ARBA" id="ARBA00023012"/>
    </source>
</evidence>
<gene>
    <name evidence="12" type="ORF">GCM10025780_18390</name>
</gene>
<evidence type="ECO:0000313" key="13">
    <source>
        <dbReference type="Proteomes" id="UP001501295"/>
    </source>
</evidence>
<keyword evidence="10" id="KW-1133">Transmembrane helix</keyword>
<keyword evidence="4" id="KW-0808">Transferase</keyword>
<dbReference type="PANTHER" id="PTHR24421:SF10">
    <property type="entry name" value="NITRATE_NITRITE SENSOR PROTEIN NARQ"/>
    <property type="match status" value="1"/>
</dbReference>
<accession>A0ABP8VZ57</accession>
<dbReference type="GO" id="GO:0016301">
    <property type="term" value="F:kinase activity"/>
    <property type="evidence" value="ECO:0007669"/>
    <property type="project" value="UniProtKB-KW"/>
</dbReference>
<dbReference type="InterPro" id="IPR050482">
    <property type="entry name" value="Sensor_HK_TwoCompSys"/>
</dbReference>
<dbReference type="Gene3D" id="3.30.565.10">
    <property type="entry name" value="Histidine kinase-like ATPase, C-terminal domain"/>
    <property type="match status" value="1"/>
</dbReference>
<feature type="transmembrane region" description="Helical" evidence="10">
    <location>
        <begin position="172"/>
        <end position="190"/>
    </location>
</feature>
<keyword evidence="3" id="KW-0597">Phosphoprotein</keyword>
<dbReference type="EMBL" id="BAABLM010000003">
    <property type="protein sequence ID" value="GAA4674260.1"/>
    <property type="molecule type" value="Genomic_DNA"/>
</dbReference>
<dbReference type="Gene3D" id="1.20.5.1930">
    <property type="match status" value="1"/>
</dbReference>
<dbReference type="SUPFAM" id="SSF55874">
    <property type="entry name" value="ATPase domain of HSP90 chaperone/DNA topoisomerase II/histidine kinase"/>
    <property type="match status" value="1"/>
</dbReference>
<proteinExistence type="predicted"/>
<dbReference type="RefSeq" id="WP_345375542.1">
    <property type="nucleotide sequence ID" value="NZ_BAABLM010000003.1"/>
</dbReference>
<comment type="caution">
    <text evidence="12">The sequence shown here is derived from an EMBL/GenBank/DDBJ whole genome shotgun (WGS) entry which is preliminary data.</text>
</comment>
<dbReference type="Pfam" id="PF07730">
    <property type="entry name" value="HisKA_3"/>
    <property type="match status" value="1"/>
</dbReference>
<dbReference type="CDD" id="cd16917">
    <property type="entry name" value="HATPase_UhpB-NarQ-NarX-like"/>
    <property type="match status" value="1"/>
</dbReference>
<evidence type="ECO:0000256" key="9">
    <source>
        <dbReference type="SAM" id="MobiDB-lite"/>
    </source>
</evidence>
<feature type="region of interest" description="Disordered" evidence="9">
    <location>
        <begin position="1"/>
        <end position="48"/>
    </location>
</feature>
<dbReference type="EC" id="2.7.13.3" evidence="2"/>